<protein>
    <submittedName>
        <fullName evidence="1">Uncharacterized protein</fullName>
    </submittedName>
</protein>
<name>A0ABR4LVE5_9EURO</name>
<accession>A0ABR4LVE5</accession>
<proteinExistence type="predicted"/>
<dbReference type="EMBL" id="JBFXLQ010000013">
    <property type="protein sequence ID" value="KAL2868479.1"/>
    <property type="molecule type" value="Genomic_DNA"/>
</dbReference>
<gene>
    <name evidence="1" type="ORF">BJX67DRAFT_349552</name>
</gene>
<dbReference type="RefSeq" id="XP_070887458.1">
    <property type="nucleotide sequence ID" value="XM_071028762.1"/>
</dbReference>
<dbReference type="Proteomes" id="UP001610432">
    <property type="component" value="Unassembled WGS sequence"/>
</dbReference>
<feature type="non-terminal residue" evidence="1">
    <location>
        <position position="1"/>
    </location>
</feature>
<evidence type="ECO:0000313" key="2">
    <source>
        <dbReference type="Proteomes" id="UP001610432"/>
    </source>
</evidence>
<sequence length="89" mass="9252">QNSGSSYGWCQTLGVVLIPHFLAMEPNLFFRFFLHPPASGALILDSHPSHQTLLATITPCFLSVDPMSRGGVTGVATGGDSPLGPEAGG</sequence>
<comment type="caution">
    <text evidence="1">The sequence shown here is derived from an EMBL/GenBank/DDBJ whole genome shotgun (WGS) entry which is preliminary data.</text>
</comment>
<reference evidence="1 2" key="1">
    <citation type="submission" date="2024-07" db="EMBL/GenBank/DDBJ databases">
        <title>Section-level genome sequencing and comparative genomics of Aspergillus sections Usti and Cavernicolus.</title>
        <authorList>
            <consortium name="Lawrence Berkeley National Laboratory"/>
            <person name="Nybo J.L."/>
            <person name="Vesth T.C."/>
            <person name="Theobald S."/>
            <person name="Frisvad J.C."/>
            <person name="Larsen T.O."/>
            <person name="Kjaerboelling I."/>
            <person name="Rothschild-Mancinelli K."/>
            <person name="Lyhne E.K."/>
            <person name="Kogle M.E."/>
            <person name="Barry K."/>
            <person name="Clum A."/>
            <person name="Na H."/>
            <person name="Ledsgaard L."/>
            <person name="Lin J."/>
            <person name="Lipzen A."/>
            <person name="Kuo A."/>
            <person name="Riley R."/>
            <person name="Mondo S."/>
            <person name="Labutti K."/>
            <person name="Haridas S."/>
            <person name="Pangalinan J."/>
            <person name="Salamov A.A."/>
            <person name="Simmons B.A."/>
            <person name="Magnuson J.K."/>
            <person name="Chen J."/>
            <person name="Drula E."/>
            <person name="Henrissat B."/>
            <person name="Wiebenga A."/>
            <person name="Lubbers R.J."/>
            <person name="Gomes A.C."/>
            <person name="Macurrencykelacurrency M.R."/>
            <person name="Stajich J."/>
            <person name="Grigoriev I.V."/>
            <person name="Mortensen U.H."/>
            <person name="De Vries R.P."/>
            <person name="Baker S.E."/>
            <person name="Andersen M.R."/>
        </authorList>
    </citation>
    <scope>NUCLEOTIDE SEQUENCE [LARGE SCALE GENOMIC DNA]</scope>
    <source>
        <strain evidence="1 2">CBS 449.75</strain>
    </source>
</reference>
<keyword evidence="2" id="KW-1185">Reference proteome</keyword>
<evidence type="ECO:0000313" key="1">
    <source>
        <dbReference type="EMBL" id="KAL2868479.1"/>
    </source>
</evidence>
<organism evidence="1 2">
    <name type="scientific">Aspergillus lucknowensis</name>
    <dbReference type="NCBI Taxonomy" id="176173"/>
    <lineage>
        <taxon>Eukaryota</taxon>
        <taxon>Fungi</taxon>
        <taxon>Dikarya</taxon>
        <taxon>Ascomycota</taxon>
        <taxon>Pezizomycotina</taxon>
        <taxon>Eurotiomycetes</taxon>
        <taxon>Eurotiomycetidae</taxon>
        <taxon>Eurotiales</taxon>
        <taxon>Aspergillaceae</taxon>
        <taxon>Aspergillus</taxon>
        <taxon>Aspergillus subgen. Nidulantes</taxon>
    </lineage>
</organism>
<dbReference type="GeneID" id="98143834"/>